<gene>
    <name evidence="1" type="ORF">FuraDRAFT_3093</name>
</gene>
<evidence type="ECO:0000313" key="2">
    <source>
        <dbReference type="Proteomes" id="UP000003165"/>
    </source>
</evidence>
<name>B9Z6V7_9NEIS</name>
<dbReference type="EMBL" id="ACIS01000009">
    <property type="protein sequence ID" value="EEG07272.1"/>
    <property type="molecule type" value="Genomic_DNA"/>
</dbReference>
<keyword evidence="2" id="KW-1185">Reference proteome</keyword>
<sequence length="35" mass="4042">MCFEPLLWVESKYSSCQKADIGLRGMEDDEYVALN</sequence>
<proteinExistence type="predicted"/>
<reference evidence="1 2" key="1">
    <citation type="submission" date="2009-02" db="EMBL/GenBank/DDBJ databases">
        <title>Sequencing of the draft genome and assembly of Lutiella nitroferrum 2002.</title>
        <authorList>
            <consortium name="US DOE Joint Genome Institute (JGI-PGF)"/>
            <person name="Lucas S."/>
            <person name="Copeland A."/>
            <person name="Lapidus A."/>
            <person name="Glavina del Rio T."/>
            <person name="Tice H."/>
            <person name="Bruce D."/>
            <person name="Goodwin L."/>
            <person name="Pitluck S."/>
            <person name="Larimer F."/>
            <person name="Land M.L."/>
            <person name="Hauser L."/>
            <person name="Coates J.D."/>
        </authorList>
    </citation>
    <scope>NUCLEOTIDE SEQUENCE [LARGE SCALE GENOMIC DNA]</scope>
    <source>
        <strain evidence="1 2">2002</strain>
    </source>
</reference>
<comment type="caution">
    <text evidence="1">The sequence shown here is derived from an EMBL/GenBank/DDBJ whole genome shotgun (WGS) entry which is preliminary data.</text>
</comment>
<dbReference type="Proteomes" id="UP000003165">
    <property type="component" value="Unassembled WGS sequence"/>
</dbReference>
<organism evidence="1 2">
    <name type="scientific">Pseudogulbenkiania ferrooxidans 2002</name>
    <dbReference type="NCBI Taxonomy" id="279714"/>
    <lineage>
        <taxon>Bacteria</taxon>
        <taxon>Pseudomonadati</taxon>
        <taxon>Pseudomonadota</taxon>
        <taxon>Betaproteobacteria</taxon>
        <taxon>Neisseriales</taxon>
        <taxon>Chromobacteriaceae</taxon>
        <taxon>Pseudogulbenkiania</taxon>
    </lineage>
</organism>
<accession>B9Z6V7</accession>
<evidence type="ECO:0000313" key="1">
    <source>
        <dbReference type="EMBL" id="EEG07272.1"/>
    </source>
</evidence>
<protein>
    <submittedName>
        <fullName evidence="1">Uncharacterized protein</fullName>
    </submittedName>
</protein>
<dbReference type="AlphaFoldDB" id="B9Z6V7"/>